<dbReference type="STRING" id="373668.SAMN05421786_11523"/>
<dbReference type="Proteomes" id="UP000186744">
    <property type="component" value="Unassembled WGS sequence"/>
</dbReference>
<sequence length="102" mass="11670">MNILIISGRISGKTYSLEEHVQYSEEINKVSEATGYDLDHVSDMLVSVLKKINSNTEELIENFAKAILSAQSLEAEIKKAEKPAPNQTNPYNRQYQNKRKWK</sequence>
<dbReference type="RefSeq" id="WP_076554120.1">
    <property type="nucleotide sequence ID" value="NZ_FTOL01000015.1"/>
</dbReference>
<reference evidence="3" key="1">
    <citation type="submission" date="2017-01" db="EMBL/GenBank/DDBJ databases">
        <authorList>
            <person name="Varghese N."/>
            <person name="Submissions S."/>
        </authorList>
    </citation>
    <scope>NUCLEOTIDE SEQUENCE [LARGE SCALE GENOMIC DNA]</scope>
    <source>
        <strain evidence="3">DSM 18017</strain>
    </source>
</reference>
<gene>
    <name evidence="2" type="ORF">SAMN05421786_11523</name>
</gene>
<organism evidence="2 3">
    <name type="scientific">Chryseobacterium ureilyticum</name>
    <dbReference type="NCBI Taxonomy" id="373668"/>
    <lineage>
        <taxon>Bacteria</taxon>
        <taxon>Pseudomonadati</taxon>
        <taxon>Bacteroidota</taxon>
        <taxon>Flavobacteriia</taxon>
        <taxon>Flavobacteriales</taxon>
        <taxon>Weeksellaceae</taxon>
        <taxon>Chryseobacterium group</taxon>
        <taxon>Chryseobacterium</taxon>
    </lineage>
</organism>
<accession>A0A1N7QRZ5</accession>
<protein>
    <submittedName>
        <fullName evidence="2">Uncharacterized protein</fullName>
    </submittedName>
</protein>
<dbReference type="AlphaFoldDB" id="A0A1N7QRZ5"/>
<keyword evidence="3" id="KW-1185">Reference proteome</keyword>
<evidence type="ECO:0000313" key="3">
    <source>
        <dbReference type="Proteomes" id="UP000186744"/>
    </source>
</evidence>
<proteinExistence type="predicted"/>
<feature type="region of interest" description="Disordered" evidence="1">
    <location>
        <begin position="79"/>
        <end position="102"/>
    </location>
</feature>
<feature type="compositionally biased region" description="Polar residues" evidence="1">
    <location>
        <begin position="85"/>
        <end position="95"/>
    </location>
</feature>
<evidence type="ECO:0000256" key="1">
    <source>
        <dbReference type="SAM" id="MobiDB-lite"/>
    </source>
</evidence>
<name>A0A1N7QRZ5_9FLAO</name>
<evidence type="ECO:0000313" key="2">
    <source>
        <dbReference type="EMBL" id="SIT25534.1"/>
    </source>
</evidence>
<dbReference type="EMBL" id="FTOL01000015">
    <property type="protein sequence ID" value="SIT25534.1"/>
    <property type="molecule type" value="Genomic_DNA"/>
</dbReference>